<feature type="transmembrane region" description="Helical" evidence="5">
    <location>
        <begin position="134"/>
        <end position="155"/>
    </location>
</feature>
<sequence length="319" mass="35891">MAADYHPSLNDPNAWVPYRYVPAKTPAIIFVVAFGLTTTFHIYQMVKNRTWYFAPLIVGGLFEIVDMIGRLLSSDDLWALGPYIMQSLLLLLAPALFAASIYIILGRIILLVDGEPYSLVPQRRLTKLFVSGDVLSFTVQMGGGGIQAAGTLALLHAGEKIIIAGLFIQLVFFGLFMILAGLFQYRLVRNNPLGLRVGKHVTEANESVSTAEPSSAPFLLRDMPWKRHLYALYAASGLIMVRSIFRVVEYIMGNNGYLLRHEVFLYVLDATLMLFVMIIFNWIHPSEITRRYKERTADVRAEELSGSEMEMHEGPTQRI</sequence>
<evidence type="ECO:0000256" key="2">
    <source>
        <dbReference type="ARBA" id="ARBA00022692"/>
    </source>
</evidence>
<feature type="transmembrane region" description="Helical" evidence="5">
    <location>
        <begin position="50"/>
        <end position="68"/>
    </location>
</feature>
<keyword evidence="7" id="KW-1185">Reference proteome</keyword>
<organism evidence="6 7">
    <name type="scientific">Elsinoe australis</name>
    <dbReference type="NCBI Taxonomy" id="40998"/>
    <lineage>
        <taxon>Eukaryota</taxon>
        <taxon>Fungi</taxon>
        <taxon>Dikarya</taxon>
        <taxon>Ascomycota</taxon>
        <taxon>Pezizomycotina</taxon>
        <taxon>Dothideomycetes</taxon>
        <taxon>Dothideomycetidae</taxon>
        <taxon>Myriangiales</taxon>
        <taxon>Elsinoaceae</taxon>
        <taxon>Elsinoe</taxon>
    </lineage>
</organism>
<comment type="subcellular location">
    <subcellularLocation>
        <location evidence="1">Membrane</location>
        <topology evidence="1">Multi-pass membrane protein</topology>
    </subcellularLocation>
</comment>
<keyword evidence="3 5" id="KW-1133">Transmembrane helix</keyword>
<evidence type="ECO:0000256" key="3">
    <source>
        <dbReference type="ARBA" id="ARBA00022989"/>
    </source>
</evidence>
<gene>
    <name evidence="6" type="ORF">B9Z65_3988</name>
</gene>
<dbReference type="InterPro" id="IPR007568">
    <property type="entry name" value="RTA1"/>
</dbReference>
<reference evidence="6 7" key="1">
    <citation type="submission" date="2017-05" db="EMBL/GenBank/DDBJ databases">
        <title>Draft genome sequence of Elsinoe australis.</title>
        <authorList>
            <person name="Cheng Q."/>
        </authorList>
    </citation>
    <scope>NUCLEOTIDE SEQUENCE [LARGE SCALE GENOMIC DNA]</scope>
    <source>
        <strain evidence="6 7">NL1</strain>
    </source>
</reference>
<dbReference type="PANTHER" id="PTHR31465">
    <property type="entry name" value="PROTEIN RTA1-RELATED"/>
    <property type="match status" value="1"/>
</dbReference>
<protein>
    <submittedName>
        <fullName evidence="6">Protein RTM1</fullName>
    </submittedName>
</protein>
<evidence type="ECO:0000256" key="5">
    <source>
        <dbReference type="SAM" id="Phobius"/>
    </source>
</evidence>
<evidence type="ECO:0000313" key="7">
    <source>
        <dbReference type="Proteomes" id="UP000243723"/>
    </source>
</evidence>
<keyword evidence="4 5" id="KW-0472">Membrane</keyword>
<dbReference type="STRING" id="40998.A0A2P7Z1I3"/>
<accession>A0A2P7Z1I3</accession>
<proteinExistence type="predicted"/>
<dbReference type="EMBL" id="NHZQ01000335">
    <property type="protein sequence ID" value="PSK42074.1"/>
    <property type="molecule type" value="Genomic_DNA"/>
</dbReference>
<dbReference type="GO" id="GO:0016020">
    <property type="term" value="C:membrane"/>
    <property type="evidence" value="ECO:0007669"/>
    <property type="project" value="UniProtKB-SubCell"/>
</dbReference>
<feature type="transmembrane region" description="Helical" evidence="5">
    <location>
        <begin position="88"/>
        <end position="113"/>
    </location>
</feature>
<comment type="caution">
    <text evidence="6">The sequence shown here is derived from an EMBL/GenBank/DDBJ whole genome shotgun (WGS) entry which is preliminary data.</text>
</comment>
<feature type="transmembrane region" description="Helical" evidence="5">
    <location>
        <begin position="230"/>
        <end position="251"/>
    </location>
</feature>
<dbReference type="AlphaFoldDB" id="A0A2P7Z1I3"/>
<dbReference type="PANTHER" id="PTHR31465:SF1">
    <property type="entry name" value="PROTEIN RTA1-RELATED"/>
    <property type="match status" value="1"/>
</dbReference>
<dbReference type="OrthoDB" id="3358017at2759"/>
<feature type="transmembrane region" description="Helical" evidence="5">
    <location>
        <begin position="25"/>
        <end position="43"/>
    </location>
</feature>
<feature type="transmembrane region" description="Helical" evidence="5">
    <location>
        <begin position="161"/>
        <end position="183"/>
    </location>
</feature>
<evidence type="ECO:0000313" key="6">
    <source>
        <dbReference type="EMBL" id="PSK42074.1"/>
    </source>
</evidence>
<keyword evidence="2 5" id="KW-0812">Transmembrane</keyword>
<evidence type="ECO:0000256" key="4">
    <source>
        <dbReference type="ARBA" id="ARBA00023136"/>
    </source>
</evidence>
<dbReference type="Pfam" id="PF04479">
    <property type="entry name" value="RTA1"/>
    <property type="match status" value="1"/>
</dbReference>
<dbReference type="Proteomes" id="UP000243723">
    <property type="component" value="Unassembled WGS sequence"/>
</dbReference>
<feature type="transmembrane region" description="Helical" evidence="5">
    <location>
        <begin position="263"/>
        <end position="283"/>
    </location>
</feature>
<evidence type="ECO:0000256" key="1">
    <source>
        <dbReference type="ARBA" id="ARBA00004141"/>
    </source>
</evidence>
<name>A0A2P7Z1I3_9PEZI</name>